<sequence>MLCSRRGWMTSLALSLMLLACRDAEAPLTPTPPSVRLYLVGTNAHYAPFESITQDKELAGFDIDILRAVAKHSNLQLSFQHTPWAHLFPALLSGERDILASAISITAERQREMAFSTPYFQARQLIAIRRDSRINNLDGLHGKRIGVMAGTTGESELKRILSPAKLALRSYTRLDQAMLALQSGRVDAVVADSGVLLHYVANNPAAKLRTLGDSRFAKEQYGFAVRKEDRELLARLNAGLAQIMANGSYERIYTQYFGVRP</sequence>
<dbReference type="Pfam" id="PF00497">
    <property type="entry name" value="SBP_bac_3"/>
    <property type="match status" value="1"/>
</dbReference>
<feature type="signal peptide" evidence="2">
    <location>
        <begin position="1"/>
        <end position="26"/>
    </location>
</feature>
<protein>
    <submittedName>
        <fullName evidence="4">Amino acid ABC transporter substrate-binding protein, PAAT family</fullName>
    </submittedName>
</protein>
<dbReference type="OrthoDB" id="368476at2"/>
<dbReference type="EMBL" id="FPKR01000015">
    <property type="protein sequence ID" value="SFZ79264.1"/>
    <property type="molecule type" value="Genomic_DNA"/>
</dbReference>
<dbReference type="PANTHER" id="PTHR35936:SF17">
    <property type="entry name" value="ARGININE-BINDING EXTRACELLULAR PROTEIN ARTP"/>
    <property type="match status" value="1"/>
</dbReference>
<dbReference type="STRING" id="1121279.SAMN02745887_03478"/>
<gene>
    <name evidence="4" type="ORF">SAMN02745887_03478</name>
</gene>
<evidence type="ECO:0000256" key="2">
    <source>
        <dbReference type="SAM" id="SignalP"/>
    </source>
</evidence>
<dbReference type="InterPro" id="IPR001638">
    <property type="entry name" value="Solute-binding_3/MltF_N"/>
</dbReference>
<reference evidence="4 5" key="1">
    <citation type="submission" date="2016-11" db="EMBL/GenBank/DDBJ databases">
        <authorList>
            <person name="Jaros S."/>
            <person name="Januszkiewicz K."/>
            <person name="Wedrychowicz H."/>
        </authorList>
    </citation>
    <scope>NUCLEOTIDE SEQUENCE [LARGE SCALE GENOMIC DNA]</scope>
    <source>
        <strain evidence="4 5">DSM 18899</strain>
    </source>
</reference>
<feature type="domain" description="Solute-binding protein family 3/N-terminal" evidence="3">
    <location>
        <begin position="37"/>
        <end position="260"/>
    </location>
</feature>
<dbReference type="AlphaFoldDB" id="A0A1K2HR21"/>
<dbReference type="Gene3D" id="3.40.190.10">
    <property type="entry name" value="Periplasmic binding protein-like II"/>
    <property type="match status" value="2"/>
</dbReference>
<evidence type="ECO:0000313" key="5">
    <source>
        <dbReference type="Proteomes" id="UP000186513"/>
    </source>
</evidence>
<keyword evidence="1 2" id="KW-0732">Signal</keyword>
<organism evidence="4 5">
    <name type="scientific">Chitinimonas taiwanensis DSM 18899</name>
    <dbReference type="NCBI Taxonomy" id="1121279"/>
    <lineage>
        <taxon>Bacteria</taxon>
        <taxon>Pseudomonadati</taxon>
        <taxon>Pseudomonadota</taxon>
        <taxon>Betaproteobacteria</taxon>
        <taxon>Neisseriales</taxon>
        <taxon>Chitinibacteraceae</taxon>
        <taxon>Chitinimonas</taxon>
    </lineage>
</organism>
<dbReference type="SMART" id="SM00062">
    <property type="entry name" value="PBPb"/>
    <property type="match status" value="1"/>
</dbReference>
<evidence type="ECO:0000259" key="3">
    <source>
        <dbReference type="SMART" id="SM00062"/>
    </source>
</evidence>
<name>A0A1K2HR21_9NEIS</name>
<accession>A0A1K2HR21</accession>
<dbReference type="PROSITE" id="PS51257">
    <property type="entry name" value="PROKAR_LIPOPROTEIN"/>
    <property type="match status" value="1"/>
</dbReference>
<feature type="chain" id="PRO_5012024024" evidence="2">
    <location>
        <begin position="27"/>
        <end position="261"/>
    </location>
</feature>
<proteinExistence type="predicted"/>
<dbReference type="SUPFAM" id="SSF53850">
    <property type="entry name" value="Periplasmic binding protein-like II"/>
    <property type="match status" value="1"/>
</dbReference>
<evidence type="ECO:0000256" key="1">
    <source>
        <dbReference type="ARBA" id="ARBA00022729"/>
    </source>
</evidence>
<dbReference type="CDD" id="cd13624">
    <property type="entry name" value="PBP2_Arg_Lys_His"/>
    <property type="match status" value="1"/>
</dbReference>
<evidence type="ECO:0000313" key="4">
    <source>
        <dbReference type="EMBL" id="SFZ79264.1"/>
    </source>
</evidence>
<keyword evidence="5" id="KW-1185">Reference proteome</keyword>
<dbReference type="Proteomes" id="UP000186513">
    <property type="component" value="Unassembled WGS sequence"/>
</dbReference>
<dbReference type="PANTHER" id="PTHR35936">
    <property type="entry name" value="MEMBRANE-BOUND LYTIC MUREIN TRANSGLYCOSYLASE F"/>
    <property type="match status" value="1"/>
</dbReference>